<dbReference type="GO" id="GO:0050531">
    <property type="term" value="F:mannosyl-3-phosphoglycerate phosphatase activity"/>
    <property type="evidence" value="ECO:0007669"/>
    <property type="project" value="InterPro"/>
</dbReference>
<organism evidence="5 6">
    <name type="scientific">Methylophaga lonarensis MPL</name>
    <dbReference type="NCBI Taxonomy" id="1286106"/>
    <lineage>
        <taxon>Bacteria</taxon>
        <taxon>Pseudomonadati</taxon>
        <taxon>Pseudomonadota</taxon>
        <taxon>Gammaproteobacteria</taxon>
        <taxon>Thiotrichales</taxon>
        <taxon>Piscirickettsiaceae</taxon>
        <taxon>Methylophaga</taxon>
    </lineage>
</organism>
<proteinExistence type="predicted"/>
<dbReference type="SFLD" id="SFLDS00003">
    <property type="entry name" value="Haloacid_Dehalogenase"/>
    <property type="match status" value="1"/>
</dbReference>
<dbReference type="STRING" id="1286106.MPL1_09987"/>
<keyword evidence="6" id="KW-1185">Reference proteome</keyword>
<keyword evidence="2" id="KW-0378">Hydrolase</keyword>
<dbReference type="InterPro" id="IPR006381">
    <property type="entry name" value="HAD-SF-IIB-MPGP"/>
</dbReference>
<evidence type="ECO:0000313" key="5">
    <source>
        <dbReference type="EMBL" id="EMR12508.1"/>
    </source>
</evidence>
<evidence type="ECO:0000259" key="4">
    <source>
        <dbReference type="Pfam" id="PF00485"/>
    </source>
</evidence>
<dbReference type="InterPro" id="IPR006083">
    <property type="entry name" value="PRK/URK"/>
</dbReference>
<dbReference type="PANTHER" id="PTHR10285">
    <property type="entry name" value="URIDINE KINASE"/>
    <property type="match status" value="1"/>
</dbReference>
<feature type="domain" description="Phosphoribulokinase/uridine kinase" evidence="4">
    <location>
        <begin position="48"/>
        <end position="164"/>
    </location>
</feature>
<dbReference type="eggNOG" id="COG4240">
    <property type="taxonomic scope" value="Bacteria"/>
</dbReference>
<dbReference type="Proteomes" id="UP000012019">
    <property type="component" value="Unassembled WGS sequence"/>
</dbReference>
<dbReference type="GO" id="GO:0005737">
    <property type="term" value="C:cytoplasm"/>
    <property type="evidence" value="ECO:0007669"/>
    <property type="project" value="InterPro"/>
</dbReference>
<dbReference type="RefSeq" id="WP_009726967.1">
    <property type="nucleotide sequence ID" value="NZ_APHR01000054.1"/>
</dbReference>
<dbReference type="AlphaFoldDB" id="M7NUP6"/>
<dbReference type="InterPro" id="IPR023214">
    <property type="entry name" value="HAD_sf"/>
</dbReference>
<comment type="caution">
    <text evidence="5">The sequence shown here is derived from an EMBL/GenBank/DDBJ whole genome shotgun (WGS) entry which is preliminary data.</text>
</comment>
<dbReference type="Gene3D" id="3.40.50.1000">
    <property type="entry name" value="HAD superfamily/HAD-like"/>
    <property type="match status" value="1"/>
</dbReference>
<evidence type="ECO:0000256" key="1">
    <source>
        <dbReference type="ARBA" id="ARBA00022723"/>
    </source>
</evidence>
<keyword evidence="1" id="KW-0479">Metal-binding</keyword>
<protein>
    <submittedName>
        <fullName evidence="5">D-glycerate 3-kinase, plant type</fullName>
    </submittedName>
</protein>
<keyword evidence="5" id="KW-0808">Transferase</keyword>
<evidence type="ECO:0000256" key="2">
    <source>
        <dbReference type="ARBA" id="ARBA00022801"/>
    </source>
</evidence>
<keyword evidence="5" id="KW-0418">Kinase</keyword>
<reference evidence="5" key="1">
    <citation type="journal article" date="2013" name="Genome Announc.">
        <title>Draft Genome Sequence of Methylophaga lonarensis MPLT, a Haloalkaliphilic (Non-Methane-Utilizing) Methylotroph.</title>
        <authorList>
            <person name="Shetty S.A."/>
            <person name="Marathe N.P."/>
            <person name="Munot H."/>
            <person name="Antony C.P."/>
            <person name="Dhotre D.P."/>
            <person name="Murrell J.C."/>
            <person name="Shouche Y.S."/>
        </authorList>
    </citation>
    <scope>NUCLEOTIDE SEQUENCE [LARGE SCALE GENOMIC DNA]</scope>
    <source>
        <strain evidence="5">MPL</strain>
    </source>
</reference>
<dbReference type="NCBIfam" id="TIGR01484">
    <property type="entry name" value="HAD-SF-IIB"/>
    <property type="match status" value="1"/>
</dbReference>
<dbReference type="Gene3D" id="3.30.980.20">
    <property type="entry name" value="Putative mannosyl-3-phosphoglycerate phosphatase, domain 2"/>
    <property type="match status" value="1"/>
</dbReference>
<dbReference type="NCBIfam" id="TIGR01486">
    <property type="entry name" value="HAD-SF-IIB-MPGP"/>
    <property type="match status" value="1"/>
</dbReference>
<dbReference type="OrthoDB" id="455474at2"/>
<evidence type="ECO:0000313" key="6">
    <source>
        <dbReference type="Proteomes" id="UP000012019"/>
    </source>
</evidence>
<gene>
    <name evidence="5" type="ORF">MPL1_09987</name>
</gene>
<dbReference type="SFLD" id="SFLDG01140">
    <property type="entry name" value="C2.B:_Phosphomannomutase_and_P"/>
    <property type="match status" value="1"/>
</dbReference>
<dbReference type="Gene3D" id="3.40.50.300">
    <property type="entry name" value="P-loop containing nucleotide triphosphate hydrolases"/>
    <property type="match status" value="1"/>
</dbReference>
<dbReference type="eggNOG" id="COG3769">
    <property type="taxonomic scope" value="Bacteria"/>
</dbReference>
<dbReference type="SUPFAM" id="SSF52540">
    <property type="entry name" value="P-loop containing nucleoside triphosphate hydrolases"/>
    <property type="match status" value="1"/>
</dbReference>
<dbReference type="GO" id="GO:0051479">
    <property type="term" value="P:mannosylglycerate biosynthetic process"/>
    <property type="evidence" value="ECO:0007669"/>
    <property type="project" value="InterPro"/>
</dbReference>
<dbReference type="GO" id="GO:0000287">
    <property type="term" value="F:magnesium ion binding"/>
    <property type="evidence" value="ECO:0007669"/>
    <property type="project" value="UniProtKB-ARBA"/>
</dbReference>
<dbReference type="PATRIC" id="fig|1286106.3.peg.1999"/>
<accession>M7NUP6</accession>
<dbReference type="InterPro" id="IPR006379">
    <property type="entry name" value="HAD-SF_hydro_IIB"/>
</dbReference>
<dbReference type="SUPFAM" id="SSF56784">
    <property type="entry name" value="HAD-like"/>
    <property type="match status" value="1"/>
</dbReference>
<keyword evidence="3" id="KW-0460">Magnesium</keyword>
<sequence length="590" mass="66382">MVRNDSAIQQFVVQNQLPASYSAVIEQYFAPLAEAIISHHNSAKRPFVIGIHGAQGSGKTTLASVLVMLFKSFYQKSAVDISLDDFYLTKAARERLARTVHPLLMTRGVPGTHDVRLAVDTLRALTQHQGLVSVPRFNKATDDRFLQDKWTQLQTPLDVVVIEGWCLGASAQTDTQLQSPVNTLEADEDADATWRNYVNQQLKLNYPALFDCIDVWVMLKAPDFSCVFDWRMEQEDKLRMALADEVSRHSGVMNPQQMRRFIQHYQRISEHCMSSLPQKMDYLIELDQDRNIIQMTEQPRQGLKTAPQLLIFTDLDGSLLDHHNYRHDEADELLSRLENQAVPVIPVSSKTQAEIELLRDSLSNQHPFIVENGAAVFIPVGYFAQPPEDVTTIGGYWVKQFVEPRSHWQQLIKSISDDFATDFTTFAEAGIDGIIAMTGLNVHAAARAARRGYGEPVAWHGSPGRQKQFIEALEQQGARVLHGGRFMHVSGDCDKGKALQWLVSEFRRNDPEQRFISLAAGDSQNDCAMLEQADLALLIRSPVHGLPELHRQYGVYISKDTGPRGWSQGVRDIVVSNDIQVNLNEETPDG</sequence>
<dbReference type="Pfam" id="PF00485">
    <property type="entry name" value="PRK"/>
    <property type="match status" value="1"/>
</dbReference>
<dbReference type="Pfam" id="PF08282">
    <property type="entry name" value="Hydrolase_3"/>
    <property type="match status" value="1"/>
</dbReference>
<dbReference type="InterPro" id="IPR036412">
    <property type="entry name" value="HAD-like_sf"/>
</dbReference>
<name>M7NUP6_9GAMM</name>
<evidence type="ECO:0000256" key="3">
    <source>
        <dbReference type="ARBA" id="ARBA00022842"/>
    </source>
</evidence>
<dbReference type="EMBL" id="APHR01000054">
    <property type="protein sequence ID" value="EMR12508.1"/>
    <property type="molecule type" value="Genomic_DNA"/>
</dbReference>
<dbReference type="InterPro" id="IPR027417">
    <property type="entry name" value="P-loop_NTPase"/>
</dbReference>
<dbReference type="SFLD" id="SFLDG01142">
    <property type="entry name" value="C2.B.2:_Mannosyl-3-phosphoglyc"/>
    <property type="match status" value="1"/>
</dbReference>
<dbReference type="GO" id="GO:0016301">
    <property type="term" value="F:kinase activity"/>
    <property type="evidence" value="ECO:0007669"/>
    <property type="project" value="UniProtKB-KW"/>
</dbReference>
<dbReference type="GO" id="GO:0005524">
    <property type="term" value="F:ATP binding"/>
    <property type="evidence" value="ECO:0007669"/>
    <property type="project" value="InterPro"/>
</dbReference>